<dbReference type="Pfam" id="PF00149">
    <property type="entry name" value="Metallophos"/>
    <property type="match status" value="1"/>
</dbReference>
<feature type="non-terminal residue" evidence="3">
    <location>
        <position position="550"/>
    </location>
</feature>
<feature type="compositionally biased region" description="Low complexity" evidence="1">
    <location>
        <begin position="90"/>
        <end position="137"/>
    </location>
</feature>
<dbReference type="GO" id="GO:0016787">
    <property type="term" value="F:hydrolase activity"/>
    <property type="evidence" value="ECO:0007669"/>
    <property type="project" value="InterPro"/>
</dbReference>
<gene>
    <name evidence="3" type="ORF">PGLA2088_LOCUS27281</name>
</gene>
<evidence type="ECO:0000259" key="2">
    <source>
        <dbReference type="Pfam" id="PF00149"/>
    </source>
</evidence>
<accession>A0A813JWK1</accession>
<feature type="region of interest" description="Disordered" evidence="1">
    <location>
        <begin position="378"/>
        <end position="398"/>
    </location>
</feature>
<name>A0A813JWK1_POLGL</name>
<feature type="domain" description="Calcineurin-like phosphoesterase" evidence="2">
    <location>
        <begin position="441"/>
        <end position="522"/>
    </location>
</feature>
<dbReference type="InterPro" id="IPR004843">
    <property type="entry name" value="Calcineurin-like_PHP"/>
</dbReference>
<protein>
    <recommendedName>
        <fullName evidence="2">Calcineurin-like phosphoesterase domain-containing protein</fullName>
    </recommendedName>
</protein>
<dbReference type="PANTHER" id="PTHR36492:SF2">
    <property type="entry name" value="[ACYL-CARRIER-PROTEIN] PHOSPHODIESTERASE PPTH"/>
    <property type="match status" value="1"/>
</dbReference>
<comment type="caution">
    <text evidence="3">The sequence shown here is derived from an EMBL/GenBank/DDBJ whole genome shotgun (WGS) entry which is preliminary data.</text>
</comment>
<dbReference type="InterPro" id="IPR052963">
    <property type="entry name" value="Pantetheine_PDE"/>
</dbReference>
<dbReference type="Proteomes" id="UP000626109">
    <property type="component" value="Unassembled WGS sequence"/>
</dbReference>
<dbReference type="InterPro" id="IPR029052">
    <property type="entry name" value="Metallo-depent_PP-like"/>
</dbReference>
<dbReference type="SUPFAM" id="SSF56300">
    <property type="entry name" value="Metallo-dependent phosphatases"/>
    <property type="match status" value="1"/>
</dbReference>
<dbReference type="EMBL" id="CAJNNW010027383">
    <property type="protein sequence ID" value="CAE8691178.1"/>
    <property type="molecule type" value="Genomic_DNA"/>
</dbReference>
<dbReference type="PANTHER" id="PTHR36492">
    <property type="match status" value="1"/>
</dbReference>
<proteinExistence type="predicted"/>
<dbReference type="AlphaFoldDB" id="A0A813JWK1"/>
<feature type="region of interest" description="Disordered" evidence="1">
    <location>
        <begin position="90"/>
        <end position="138"/>
    </location>
</feature>
<evidence type="ECO:0000313" key="4">
    <source>
        <dbReference type="Proteomes" id="UP000626109"/>
    </source>
</evidence>
<reference evidence="3" key="1">
    <citation type="submission" date="2021-02" db="EMBL/GenBank/DDBJ databases">
        <authorList>
            <person name="Dougan E. K."/>
            <person name="Rhodes N."/>
            <person name="Thang M."/>
            <person name="Chan C."/>
        </authorList>
    </citation>
    <scope>NUCLEOTIDE SEQUENCE</scope>
</reference>
<sequence length="550" mass="60036">MARSGYPTEADSWRVVHQRVIVRQAASTTAEILGFHAKDKVVEGVVTRVGQTEWLKVTHRDSQAQSMDGFMLIDGAGVGLGKLLERVPPSAASALPSPTTSTTTARTTPTTTTTKATKATATTTPTARTTSSPAAKSQDLGDLSRWFSHAGKDWASFVVVSPQVMVRNMPSTKAKMVGVLTKGDVVEGEPREGWVLLDRKSSSDLANGAGRWVLMDGKEVGLGPLLQRQVVMPQVKKEFANALEVRFPDGVDMSKHCLEVCPGHGREFSVQCPEGRSMLVHDLMSDTAVQLRFSLKDGDRVIASSDWISAETEYIAEWEELEGPGTDLMGQGRGRCTQCTCPCFALEEGSVSMNMDVSASCCGRCGCKVSAHSLWSEPARPAAQPVEASKKLPGPPPDPPMLQKAISLPKETMLRRWRPLDLQEGTEAWPLLPQSFTEVVAWSDLHSDMGKNMENLKKMPICKDTVLILAGDLASSLEVLEKSIRLLLGKFGAIFYVPGNHELWVNKKDGYSSIHKFLAILEVCERLGVHTRPAFISQDVAICPLFSWYK</sequence>
<organism evidence="3 4">
    <name type="scientific">Polarella glacialis</name>
    <name type="common">Dinoflagellate</name>
    <dbReference type="NCBI Taxonomy" id="89957"/>
    <lineage>
        <taxon>Eukaryota</taxon>
        <taxon>Sar</taxon>
        <taxon>Alveolata</taxon>
        <taxon>Dinophyceae</taxon>
        <taxon>Suessiales</taxon>
        <taxon>Suessiaceae</taxon>
        <taxon>Polarella</taxon>
    </lineage>
</organism>
<evidence type="ECO:0000256" key="1">
    <source>
        <dbReference type="SAM" id="MobiDB-lite"/>
    </source>
</evidence>
<evidence type="ECO:0000313" key="3">
    <source>
        <dbReference type="EMBL" id="CAE8691178.1"/>
    </source>
</evidence>